<proteinExistence type="predicted"/>
<dbReference type="Gene3D" id="3.40.50.300">
    <property type="entry name" value="P-loop containing nucleotide triphosphate hydrolases"/>
    <property type="match status" value="1"/>
</dbReference>
<evidence type="ECO:0000313" key="3">
    <source>
        <dbReference type="Proteomes" id="UP000824140"/>
    </source>
</evidence>
<keyword evidence="2" id="KW-0067">ATP-binding</keyword>
<keyword evidence="2" id="KW-0547">Nucleotide-binding</keyword>
<dbReference type="InterPro" id="IPR002611">
    <property type="entry name" value="IstB_ATP-bd"/>
</dbReference>
<gene>
    <name evidence="2" type="ORF">IAA84_04920</name>
</gene>
<dbReference type="Pfam" id="PF01695">
    <property type="entry name" value="IstB_IS21"/>
    <property type="match status" value="1"/>
</dbReference>
<accession>A0A9D1FZH6</accession>
<feature type="domain" description="IstB-like ATP-binding" evidence="1">
    <location>
        <begin position="180"/>
        <end position="303"/>
    </location>
</feature>
<reference evidence="2" key="2">
    <citation type="journal article" date="2021" name="PeerJ">
        <title>Extensive microbial diversity within the chicken gut microbiome revealed by metagenomics and culture.</title>
        <authorList>
            <person name="Gilroy R."/>
            <person name="Ravi A."/>
            <person name="Getino M."/>
            <person name="Pursley I."/>
            <person name="Horton D.L."/>
            <person name="Alikhan N.F."/>
            <person name="Baker D."/>
            <person name="Gharbi K."/>
            <person name="Hall N."/>
            <person name="Watson M."/>
            <person name="Adriaenssens E.M."/>
            <person name="Foster-Nyarko E."/>
            <person name="Jarju S."/>
            <person name="Secka A."/>
            <person name="Antonio M."/>
            <person name="Oren A."/>
            <person name="Chaudhuri R.R."/>
            <person name="La Ragione R."/>
            <person name="Hildebrand F."/>
            <person name="Pallen M.J."/>
        </authorList>
    </citation>
    <scope>NUCLEOTIDE SEQUENCE</scope>
    <source>
        <strain evidence="2">13766</strain>
    </source>
</reference>
<sequence length="321" mass="37117">MTRSEMVEQLKNEYRRRRAQAEREQDARVAEVESVDPQVHALWQKQARLLSDAVRAMAARTPDAQEKATRMREEGRQILREIRERTVRAGFPEDYMQMRYRCPKCRDKGVVESGFCECFRRELNERMGSAYRALDSFESFREDFVPDVPVEGAQCTQRQALCGARDYLLRYCAKYPDVDKRVLVLYGEAGLGKTFLLNCVVRRLAEQGVDVMNVTAYKMLDAMRNKYLGEDGAEFDRMLSCAFLAVDDLGVEPMMRNITAESLFMLLNERMNARLCTIFATNLTPAQLKERYGERIASRLFDRENGAFLRFVGKDLRAQNG</sequence>
<comment type="caution">
    <text evidence="2">The sequence shown here is derived from an EMBL/GenBank/DDBJ whole genome shotgun (WGS) entry which is preliminary data.</text>
</comment>
<dbReference type="InterPro" id="IPR027417">
    <property type="entry name" value="P-loop_NTPase"/>
</dbReference>
<organism evidence="2 3">
    <name type="scientific">Candidatus Alectryocaccomicrobium excrementavium</name>
    <dbReference type="NCBI Taxonomy" id="2840668"/>
    <lineage>
        <taxon>Bacteria</taxon>
        <taxon>Bacillati</taxon>
        <taxon>Bacillota</taxon>
        <taxon>Clostridia</taxon>
        <taxon>Candidatus Alectryocaccomicrobium</taxon>
    </lineage>
</organism>
<dbReference type="Proteomes" id="UP000824140">
    <property type="component" value="Unassembled WGS sequence"/>
</dbReference>
<protein>
    <submittedName>
        <fullName evidence="2">ATP-binding protein</fullName>
    </submittedName>
</protein>
<dbReference type="PANTHER" id="PTHR30050:SF4">
    <property type="entry name" value="ATP-BINDING PROTEIN RV3427C IN INSERTION SEQUENCE-RELATED"/>
    <property type="match status" value="1"/>
</dbReference>
<dbReference type="GO" id="GO:0006260">
    <property type="term" value="P:DNA replication"/>
    <property type="evidence" value="ECO:0007669"/>
    <property type="project" value="TreeGrafter"/>
</dbReference>
<dbReference type="CDD" id="cd00009">
    <property type="entry name" value="AAA"/>
    <property type="match status" value="1"/>
</dbReference>
<dbReference type="GO" id="GO:0005524">
    <property type="term" value="F:ATP binding"/>
    <property type="evidence" value="ECO:0007669"/>
    <property type="project" value="UniProtKB-KW"/>
</dbReference>
<evidence type="ECO:0000313" key="2">
    <source>
        <dbReference type="EMBL" id="HIS92341.1"/>
    </source>
</evidence>
<dbReference type="SUPFAM" id="SSF52540">
    <property type="entry name" value="P-loop containing nucleoside triphosphate hydrolases"/>
    <property type="match status" value="1"/>
</dbReference>
<name>A0A9D1FZH6_9FIRM</name>
<evidence type="ECO:0000259" key="1">
    <source>
        <dbReference type="Pfam" id="PF01695"/>
    </source>
</evidence>
<reference evidence="2" key="1">
    <citation type="submission" date="2020-10" db="EMBL/GenBank/DDBJ databases">
        <authorList>
            <person name="Gilroy R."/>
        </authorList>
    </citation>
    <scope>NUCLEOTIDE SEQUENCE</scope>
    <source>
        <strain evidence="2">13766</strain>
    </source>
</reference>
<dbReference type="AlphaFoldDB" id="A0A9D1FZH6"/>
<dbReference type="EMBL" id="DVJN01000096">
    <property type="protein sequence ID" value="HIS92341.1"/>
    <property type="molecule type" value="Genomic_DNA"/>
</dbReference>
<dbReference type="PANTHER" id="PTHR30050">
    <property type="entry name" value="CHROMOSOMAL REPLICATION INITIATOR PROTEIN DNAA"/>
    <property type="match status" value="1"/>
</dbReference>